<dbReference type="Proteomes" id="UP000000238">
    <property type="component" value="Chromosome"/>
</dbReference>
<proteinExistence type="predicted"/>
<feature type="transmembrane region" description="Helical" evidence="6">
    <location>
        <begin position="220"/>
        <end position="238"/>
    </location>
</feature>
<comment type="subcellular location">
    <subcellularLocation>
        <location evidence="1">Cell membrane</location>
        <topology evidence="1">Multi-pass membrane protein</topology>
    </subcellularLocation>
</comment>
<accession>Q2SC59</accession>
<dbReference type="eggNOG" id="COG1277">
    <property type="taxonomic scope" value="Bacteria"/>
</dbReference>
<evidence type="ECO:0000256" key="2">
    <source>
        <dbReference type="ARBA" id="ARBA00022475"/>
    </source>
</evidence>
<dbReference type="STRING" id="349521.HCH_05084"/>
<evidence type="ECO:0000313" key="9">
    <source>
        <dbReference type="Proteomes" id="UP000000238"/>
    </source>
</evidence>
<dbReference type="HOGENOM" id="CLU_081003_0_1_6"/>
<feature type="domain" description="ABC-2 type transporter transmembrane" evidence="7">
    <location>
        <begin position="53"/>
        <end position="189"/>
    </location>
</feature>
<keyword evidence="9" id="KW-1185">Reference proteome</keyword>
<feature type="transmembrane region" description="Helical" evidence="6">
    <location>
        <begin position="131"/>
        <end position="149"/>
    </location>
</feature>
<dbReference type="GO" id="GO:0140359">
    <property type="term" value="F:ABC-type transporter activity"/>
    <property type="evidence" value="ECO:0007669"/>
    <property type="project" value="InterPro"/>
</dbReference>
<name>Q2SC59_HAHCH</name>
<evidence type="ECO:0000313" key="8">
    <source>
        <dbReference type="EMBL" id="ABC31765.1"/>
    </source>
</evidence>
<evidence type="ECO:0000256" key="6">
    <source>
        <dbReference type="SAM" id="Phobius"/>
    </source>
</evidence>
<dbReference type="OrthoDB" id="9794512at2"/>
<dbReference type="InterPro" id="IPR051449">
    <property type="entry name" value="ABC-2_transporter_component"/>
</dbReference>
<dbReference type="InterPro" id="IPR013525">
    <property type="entry name" value="ABC2_TM"/>
</dbReference>
<feature type="transmembrane region" description="Helical" evidence="6">
    <location>
        <begin position="12"/>
        <end position="40"/>
    </location>
</feature>
<evidence type="ECO:0000256" key="5">
    <source>
        <dbReference type="ARBA" id="ARBA00023136"/>
    </source>
</evidence>
<dbReference type="PANTHER" id="PTHR30294">
    <property type="entry name" value="MEMBRANE COMPONENT OF ABC TRANSPORTER YHHJ-RELATED"/>
    <property type="match status" value="1"/>
</dbReference>
<organism evidence="8 9">
    <name type="scientific">Hahella chejuensis (strain KCTC 2396)</name>
    <dbReference type="NCBI Taxonomy" id="349521"/>
    <lineage>
        <taxon>Bacteria</taxon>
        <taxon>Pseudomonadati</taxon>
        <taxon>Pseudomonadota</taxon>
        <taxon>Gammaproteobacteria</taxon>
        <taxon>Oceanospirillales</taxon>
        <taxon>Hahellaceae</taxon>
        <taxon>Hahella</taxon>
    </lineage>
</organism>
<feature type="transmembrane region" description="Helical" evidence="6">
    <location>
        <begin position="52"/>
        <end position="73"/>
    </location>
</feature>
<evidence type="ECO:0000256" key="3">
    <source>
        <dbReference type="ARBA" id="ARBA00022692"/>
    </source>
</evidence>
<keyword evidence="3 6" id="KW-0812">Transmembrane</keyword>
<dbReference type="GO" id="GO:0005886">
    <property type="term" value="C:plasma membrane"/>
    <property type="evidence" value="ECO:0007669"/>
    <property type="project" value="UniProtKB-SubCell"/>
</dbReference>
<protein>
    <submittedName>
        <fullName evidence="8">ABC-type transport system involved in multi-copper enzyme maturation, permease component</fullName>
    </submittedName>
</protein>
<dbReference type="KEGG" id="hch:HCH_05084"/>
<sequence>MNGVGIVFKRELLSYVSTSLAYLFTVIFLVLSGIFTFYLGHFFERGQADLEAFFNYIPWLFVVLVPALTMRLWAEERSTGTIELLLTLPVQPFVWVLGKFMAAWVYLAGALALTTPFWFTVNYLGDPDNGAILAGYIGSWFMAGGFLALGSMFSAATKNQVIAFILTLVVCFLLVASGFPMVQDFFSAWAPNQVLDLVADLSFFRHFEAISRGVIDLRDVLYFGSIIVLGVWATAHLVKRTASN</sequence>
<evidence type="ECO:0000256" key="1">
    <source>
        <dbReference type="ARBA" id="ARBA00004651"/>
    </source>
</evidence>
<feature type="transmembrane region" description="Helical" evidence="6">
    <location>
        <begin position="161"/>
        <end position="182"/>
    </location>
</feature>
<evidence type="ECO:0000259" key="7">
    <source>
        <dbReference type="Pfam" id="PF12698"/>
    </source>
</evidence>
<dbReference type="Pfam" id="PF12698">
    <property type="entry name" value="ABC2_membrane_3"/>
    <property type="match status" value="1"/>
</dbReference>
<keyword evidence="5 6" id="KW-0472">Membrane</keyword>
<dbReference type="EMBL" id="CP000155">
    <property type="protein sequence ID" value="ABC31765.1"/>
    <property type="molecule type" value="Genomic_DNA"/>
</dbReference>
<feature type="transmembrane region" description="Helical" evidence="6">
    <location>
        <begin position="93"/>
        <end position="119"/>
    </location>
</feature>
<gene>
    <name evidence="8" type="ordered locus">HCH_05084</name>
</gene>
<dbReference type="AlphaFoldDB" id="Q2SC59"/>
<evidence type="ECO:0000256" key="4">
    <source>
        <dbReference type="ARBA" id="ARBA00022989"/>
    </source>
</evidence>
<reference evidence="8 9" key="1">
    <citation type="journal article" date="2005" name="Nucleic Acids Res.">
        <title>Genomic blueprint of Hahella chejuensis, a marine microbe producing an algicidal agent.</title>
        <authorList>
            <person name="Jeong H."/>
            <person name="Yim J.H."/>
            <person name="Lee C."/>
            <person name="Choi S.-H."/>
            <person name="Park Y.K."/>
            <person name="Yoon S.H."/>
            <person name="Hur C.-G."/>
            <person name="Kang H.-Y."/>
            <person name="Kim D."/>
            <person name="Lee H.H."/>
            <person name="Park K.H."/>
            <person name="Park S.-H."/>
            <person name="Park H.-S."/>
            <person name="Lee H.K."/>
            <person name="Oh T.K."/>
            <person name="Kim J.F."/>
        </authorList>
    </citation>
    <scope>NUCLEOTIDE SEQUENCE [LARGE SCALE GENOMIC DNA]</scope>
    <source>
        <strain evidence="8 9">KCTC 2396</strain>
    </source>
</reference>
<dbReference type="RefSeq" id="WP_011398830.1">
    <property type="nucleotide sequence ID" value="NC_007645.1"/>
</dbReference>
<keyword evidence="2" id="KW-1003">Cell membrane</keyword>
<dbReference type="PANTHER" id="PTHR30294:SF29">
    <property type="entry name" value="MULTIDRUG ABC TRANSPORTER PERMEASE YBHS-RELATED"/>
    <property type="match status" value="1"/>
</dbReference>
<keyword evidence="4 6" id="KW-1133">Transmembrane helix</keyword>